<evidence type="ECO:0000313" key="4">
    <source>
        <dbReference type="Proteomes" id="UP001172101"/>
    </source>
</evidence>
<dbReference type="GeneID" id="85325566"/>
<feature type="region of interest" description="Disordered" evidence="1">
    <location>
        <begin position="25"/>
        <end position="55"/>
    </location>
</feature>
<accession>A0AA40DRV0</accession>
<gene>
    <name evidence="3" type="ORF">B0T26DRAFT_716852</name>
</gene>
<evidence type="ECO:0000313" key="3">
    <source>
        <dbReference type="EMBL" id="KAK0713240.1"/>
    </source>
</evidence>
<sequence>MRRALSGVLFGWVAGFGRMWGSGVPTPLTSSDLSWGKSTDPSGGSRSPHDGRAMH</sequence>
<organism evidence="3 4">
    <name type="scientific">Lasiosphaeria miniovina</name>
    <dbReference type="NCBI Taxonomy" id="1954250"/>
    <lineage>
        <taxon>Eukaryota</taxon>
        <taxon>Fungi</taxon>
        <taxon>Dikarya</taxon>
        <taxon>Ascomycota</taxon>
        <taxon>Pezizomycotina</taxon>
        <taxon>Sordariomycetes</taxon>
        <taxon>Sordariomycetidae</taxon>
        <taxon>Sordariales</taxon>
        <taxon>Lasiosphaeriaceae</taxon>
        <taxon>Lasiosphaeria</taxon>
    </lineage>
</organism>
<name>A0AA40DRV0_9PEZI</name>
<evidence type="ECO:0008006" key="5">
    <source>
        <dbReference type="Google" id="ProtNLM"/>
    </source>
</evidence>
<keyword evidence="4" id="KW-1185">Reference proteome</keyword>
<feature type="signal peptide" evidence="2">
    <location>
        <begin position="1"/>
        <end position="21"/>
    </location>
</feature>
<dbReference type="AlphaFoldDB" id="A0AA40DRV0"/>
<feature type="compositionally biased region" description="Polar residues" evidence="1">
    <location>
        <begin position="27"/>
        <end position="45"/>
    </location>
</feature>
<feature type="chain" id="PRO_5041429130" description="Secreted protein" evidence="2">
    <location>
        <begin position="22"/>
        <end position="55"/>
    </location>
</feature>
<dbReference type="EMBL" id="JAUIRO010000005">
    <property type="protein sequence ID" value="KAK0713240.1"/>
    <property type="molecule type" value="Genomic_DNA"/>
</dbReference>
<protein>
    <recommendedName>
        <fullName evidence="5">Secreted protein</fullName>
    </recommendedName>
</protein>
<dbReference type="RefSeq" id="XP_060294563.1">
    <property type="nucleotide sequence ID" value="XM_060442296.1"/>
</dbReference>
<keyword evidence="2" id="KW-0732">Signal</keyword>
<evidence type="ECO:0000256" key="2">
    <source>
        <dbReference type="SAM" id="SignalP"/>
    </source>
</evidence>
<proteinExistence type="predicted"/>
<reference evidence="3" key="1">
    <citation type="submission" date="2023-06" db="EMBL/GenBank/DDBJ databases">
        <title>Genome-scale phylogeny and comparative genomics of the fungal order Sordariales.</title>
        <authorList>
            <consortium name="Lawrence Berkeley National Laboratory"/>
            <person name="Hensen N."/>
            <person name="Bonometti L."/>
            <person name="Westerberg I."/>
            <person name="Brannstrom I.O."/>
            <person name="Guillou S."/>
            <person name="Cros-Aarteil S."/>
            <person name="Calhoun S."/>
            <person name="Haridas S."/>
            <person name="Kuo A."/>
            <person name="Mondo S."/>
            <person name="Pangilinan J."/>
            <person name="Riley R."/>
            <person name="LaButti K."/>
            <person name="Andreopoulos B."/>
            <person name="Lipzen A."/>
            <person name="Chen C."/>
            <person name="Yanf M."/>
            <person name="Daum C."/>
            <person name="Ng V."/>
            <person name="Clum A."/>
            <person name="Steindorff A."/>
            <person name="Ohm R."/>
            <person name="Martin F."/>
            <person name="Silar P."/>
            <person name="Natvig D."/>
            <person name="Lalanne C."/>
            <person name="Gautier V."/>
            <person name="Ament-velasquez S.L."/>
            <person name="Kruys A."/>
            <person name="Hutchinson M.I."/>
            <person name="Powell A.J."/>
            <person name="Barry K."/>
            <person name="Miller A.N."/>
            <person name="Grigoriev I.V."/>
            <person name="Debuchy R."/>
            <person name="Gladieux P."/>
            <person name="Thoren M.H."/>
            <person name="Johannesson H."/>
        </authorList>
    </citation>
    <scope>NUCLEOTIDE SEQUENCE</scope>
    <source>
        <strain evidence="3">SMH2392-1A</strain>
    </source>
</reference>
<comment type="caution">
    <text evidence="3">The sequence shown here is derived from an EMBL/GenBank/DDBJ whole genome shotgun (WGS) entry which is preliminary data.</text>
</comment>
<evidence type="ECO:0000256" key="1">
    <source>
        <dbReference type="SAM" id="MobiDB-lite"/>
    </source>
</evidence>
<dbReference type="Proteomes" id="UP001172101">
    <property type="component" value="Unassembled WGS sequence"/>
</dbReference>